<dbReference type="SMART" id="SM00241">
    <property type="entry name" value="ZP"/>
    <property type="match status" value="1"/>
</dbReference>
<evidence type="ECO:0000256" key="1">
    <source>
        <dbReference type="ARBA" id="ARBA00022729"/>
    </source>
</evidence>
<protein>
    <recommendedName>
        <fullName evidence="5">ZP domain-containing protein</fullName>
    </recommendedName>
</protein>
<dbReference type="Gene3D" id="2.60.40.4100">
    <property type="entry name" value="Zona pellucida, ZP-C domain"/>
    <property type="match status" value="1"/>
</dbReference>
<dbReference type="InterPro" id="IPR042235">
    <property type="entry name" value="ZP-C_dom"/>
</dbReference>
<reference evidence="6" key="1">
    <citation type="submission" date="2021-01" db="EMBL/GenBank/DDBJ databases">
        <authorList>
            <person name="Zahm M."/>
            <person name="Roques C."/>
            <person name="Cabau C."/>
            <person name="Klopp C."/>
            <person name="Donnadieu C."/>
            <person name="Jouanno E."/>
            <person name="Lampietro C."/>
            <person name="Louis A."/>
            <person name="Herpin A."/>
            <person name="Echchiki A."/>
            <person name="Berthelot C."/>
            <person name="Parey E."/>
            <person name="Roest-Crollius H."/>
            <person name="Braasch I."/>
            <person name="Postlethwait J."/>
            <person name="Bobe J."/>
            <person name="Montfort J."/>
            <person name="Bouchez O."/>
            <person name="Begum T."/>
            <person name="Mejri S."/>
            <person name="Adams A."/>
            <person name="Chen W.-J."/>
            <person name="Guiguen Y."/>
        </authorList>
    </citation>
    <scope>NUCLEOTIDE SEQUENCE</scope>
    <source>
        <strain evidence="6">YG-15Mar2019-1</strain>
        <tissue evidence="6">Brain</tissue>
    </source>
</reference>
<organism evidence="6 7">
    <name type="scientific">Megalops atlanticus</name>
    <name type="common">Tarpon</name>
    <name type="synonym">Clupea gigantea</name>
    <dbReference type="NCBI Taxonomy" id="7932"/>
    <lineage>
        <taxon>Eukaryota</taxon>
        <taxon>Metazoa</taxon>
        <taxon>Chordata</taxon>
        <taxon>Craniata</taxon>
        <taxon>Vertebrata</taxon>
        <taxon>Euteleostomi</taxon>
        <taxon>Actinopterygii</taxon>
        <taxon>Neopterygii</taxon>
        <taxon>Teleostei</taxon>
        <taxon>Elopiformes</taxon>
        <taxon>Megalopidae</taxon>
        <taxon>Megalops</taxon>
    </lineage>
</organism>
<feature type="chain" id="PRO_5039425288" description="ZP domain-containing protein" evidence="4">
    <location>
        <begin position="19"/>
        <end position="742"/>
    </location>
</feature>
<evidence type="ECO:0000256" key="3">
    <source>
        <dbReference type="SAM" id="Phobius"/>
    </source>
</evidence>
<keyword evidence="1 4" id="KW-0732">Signal</keyword>
<name>A0A9D3PMP2_MEGAT</name>
<dbReference type="EMBL" id="JAFDVH010000015">
    <property type="protein sequence ID" value="KAG7464092.1"/>
    <property type="molecule type" value="Genomic_DNA"/>
</dbReference>
<evidence type="ECO:0000256" key="2">
    <source>
        <dbReference type="ARBA" id="ARBA00023157"/>
    </source>
</evidence>
<proteinExistence type="predicted"/>
<dbReference type="InterPro" id="IPR001507">
    <property type="entry name" value="ZP_dom"/>
</dbReference>
<feature type="transmembrane region" description="Helical" evidence="3">
    <location>
        <begin position="701"/>
        <end position="725"/>
    </location>
</feature>
<dbReference type="Proteomes" id="UP001046870">
    <property type="component" value="Chromosome 15"/>
</dbReference>
<evidence type="ECO:0000259" key="5">
    <source>
        <dbReference type="PROSITE" id="PS51034"/>
    </source>
</evidence>
<keyword evidence="2" id="KW-1015">Disulfide bond</keyword>
<dbReference type="Gene3D" id="2.60.40.3210">
    <property type="entry name" value="Zona pellucida, ZP-N domain"/>
    <property type="match status" value="1"/>
</dbReference>
<accession>A0A9D3PMP2</accession>
<dbReference type="PROSITE" id="PS51034">
    <property type="entry name" value="ZP_2"/>
    <property type="match status" value="1"/>
</dbReference>
<dbReference type="AlphaFoldDB" id="A0A9D3PMP2"/>
<sequence>MLQLTLLLLLTRAFTASASHFYGGTMTFTPKGRTPDGSLMVDFRFKHALSVGCTRTNPWSCYSGSCGNITRFIMAPVETYHSSAGDSWCQAEGFVTRRIPSDKPFELRAASSGWVFNIRGGGGWNLLTYVDLGIRSDTNAPNRSPLTTIIPSIRIPQNCPRRISIMAHDPDGDRVRCRYGQIRDVECGDCYQHQNFHLDQDTCTLSYSFSSLGAHVFELVLEDFPTQPVWLQYSDGTMSLRSPQSESSTTPSPPTTASYWLSQQMTSVTAPPPVAPMSRLPLQFALKVDGQVPSCTEGLYLPRFLHPTPHNGEFLNASVDQNLEIRVKAEAIHSQFSEFIISGPLNITKTITLDGRFAELTISWTPVQNDLHDHFPICFIAVSQSGSDVYHSEMRCIIVIVGHITGGDEANVVCTESTMTVEVRKSSIIGLHDNHLRLNDPSCTLISNNTHVVATMSLNSCGTELEEDDDNLIFKNEISTFDELNQVITREHRVEIEFSCVYPKKGTVSLEFRAHRIPYVFTERGFGKFTYRFEFFHTSLFNRMVDPSTYPVEVALKDMIYMEIISSSSLPNTVMFVESCRATPIDDPTYHVFYSIIENGCVVDDTVQVYPGNSSEYRFGMEAFTFIGMHQEVFISCSVILCQAEGISTRCAQGCINASAPSAGHHHHRRSVGVQTSRHYISQGPLRLTRSSTIEGSSMSLNMNLVVCIAALLAAVAMLSGVMVFKTKQSRVKYQVLPGNDF</sequence>
<dbReference type="Pfam" id="PF23344">
    <property type="entry name" value="ZP-N"/>
    <property type="match status" value="1"/>
</dbReference>
<dbReference type="OrthoDB" id="10063988at2759"/>
<gene>
    <name evidence="6" type="ORF">MATL_G00183640</name>
</gene>
<dbReference type="PANTHER" id="PTHR14002">
    <property type="entry name" value="ENDOGLIN/TGF-BETA RECEPTOR TYPE III"/>
    <property type="match status" value="1"/>
</dbReference>
<dbReference type="InterPro" id="IPR055356">
    <property type="entry name" value="ZP-N"/>
</dbReference>
<keyword evidence="3" id="KW-1133">Transmembrane helix</keyword>
<dbReference type="PANTHER" id="PTHR14002:SF59">
    <property type="entry name" value="CUB AND ZONA PELLUCIDA-LIKE DOMAIN-CONTAINING PROTEIN 1-RELATED"/>
    <property type="match status" value="1"/>
</dbReference>
<keyword evidence="7" id="KW-1185">Reference proteome</keyword>
<dbReference type="Pfam" id="PF00100">
    <property type="entry name" value="Zona_pellucida"/>
    <property type="match status" value="1"/>
</dbReference>
<comment type="caution">
    <text evidence="6">The sequence shown here is derived from an EMBL/GenBank/DDBJ whole genome shotgun (WGS) entry which is preliminary data.</text>
</comment>
<feature type="domain" description="ZP" evidence="5">
    <location>
        <begin position="413"/>
        <end position="658"/>
    </location>
</feature>
<keyword evidence="3" id="KW-0812">Transmembrane</keyword>
<feature type="signal peptide" evidence="4">
    <location>
        <begin position="1"/>
        <end position="18"/>
    </location>
</feature>
<keyword evidence="3" id="KW-0472">Membrane</keyword>
<evidence type="ECO:0000313" key="6">
    <source>
        <dbReference type="EMBL" id="KAG7464092.1"/>
    </source>
</evidence>
<evidence type="ECO:0000256" key="4">
    <source>
        <dbReference type="SAM" id="SignalP"/>
    </source>
</evidence>
<dbReference type="InterPro" id="IPR055355">
    <property type="entry name" value="ZP-C"/>
</dbReference>
<evidence type="ECO:0000313" key="7">
    <source>
        <dbReference type="Proteomes" id="UP001046870"/>
    </source>
</evidence>